<dbReference type="AlphaFoldDB" id="U5QHL1"/>
<dbReference type="HOGENOM" id="CLU_180541_0_0_3"/>
<reference evidence="1 2" key="1">
    <citation type="journal article" date="2013" name="PLoS ONE">
        <title>Cultivation and Complete Genome Sequencing of Gloeobacter kilaueensis sp. nov., from a Lava Cave in Kilauea Caldera, Hawai'i.</title>
        <authorList>
            <person name="Saw J.H."/>
            <person name="Schatz M."/>
            <person name="Brown M.V."/>
            <person name="Kunkel D.D."/>
            <person name="Foster J.S."/>
            <person name="Shick H."/>
            <person name="Christensen S."/>
            <person name="Hou S."/>
            <person name="Wan X."/>
            <person name="Donachie S.P."/>
        </authorList>
    </citation>
    <scope>NUCLEOTIDE SEQUENCE [LARGE SCALE GENOMIC DNA]</scope>
    <source>
        <strain evidence="2">JS</strain>
    </source>
</reference>
<organism evidence="1 2">
    <name type="scientific">Gloeobacter kilaueensis (strain ATCC BAA-2537 / CCAP 1431/1 / ULC 316 / JS1)</name>
    <dbReference type="NCBI Taxonomy" id="1183438"/>
    <lineage>
        <taxon>Bacteria</taxon>
        <taxon>Bacillati</taxon>
        <taxon>Cyanobacteriota</taxon>
        <taxon>Cyanophyceae</taxon>
        <taxon>Gloeobacterales</taxon>
        <taxon>Gloeobacteraceae</taxon>
        <taxon>Gloeobacter</taxon>
    </lineage>
</organism>
<dbReference type="PANTHER" id="PTHR36799">
    <property type="match status" value="1"/>
</dbReference>
<sequence length="71" mass="7993">MAEMQVGQTVRLVRIPPFVKTADTMPMLRPSSFLEVGQEGQILDRRPANYWAVRFKQGAFLIDGSDLEPVS</sequence>
<dbReference type="EMBL" id="CP003587">
    <property type="protein sequence ID" value="AGY58457.1"/>
    <property type="molecule type" value="Genomic_DNA"/>
</dbReference>
<dbReference type="Proteomes" id="UP000017396">
    <property type="component" value="Chromosome"/>
</dbReference>
<evidence type="ECO:0000313" key="1">
    <source>
        <dbReference type="EMBL" id="AGY58457.1"/>
    </source>
</evidence>
<dbReference type="RefSeq" id="WP_023173610.1">
    <property type="nucleotide sequence ID" value="NC_022600.1"/>
</dbReference>
<dbReference type="NCBIfam" id="NF045913">
    <property type="entry name" value="RegSipA"/>
    <property type="match status" value="1"/>
</dbReference>
<accession>U5QHL1</accession>
<dbReference type="PANTHER" id="PTHR36799:SF2">
    <property type="entry name" value="PROTEIN CHLORORESPIRATORY REDUCTION 42, CHLOROPLASTIC"/>
    <property type="match status" value="1"/>
</dbReference>
<dbReference type="STRING" id="1183438.GKIL_2211"/>
<dbReference type="InterPro" id="IPR021495">
    <property type="entry name" value="CRR42-like"/>
</dbReference>
<proteinExistence type="predicted"/>
<evidence type="ECO:0008006" key="3">
    <source>
        <dbReference type="Google" id="ProtNLM"/>
    </source>
</evidence>
<evidence type="ECO:0000313" key="2">
    <source>
        <dbReference type="Proteomes" id="UP000017396"/>
    </source>
</evidence>
<name>U5QHL1_GLOK1</name>
<gene>
    <name evidence="1" type="ORF">GKIL_2211</name>
</gene>
<dbReference type="OrthoDB" id="463889at2"/>
<dbReference type="Pfam" id="PF11347">
    <property type="entry name" value="CRR42-like"/>
    <property type="match status" value="1"/>
</dbReference>
<keyword evidence="2" id="KW-1185">Reference proteome</keyword>
<protein>
    <recommendedName>
        <fullName evidence="3">DUF3148 domain-containing protein</fullName>
    </recommendedName>
</protein>
<dbReference type="KEGG" id="glj:GKIL_2211"/>